<comment type="subcellular location">
    <subcellularLocation>
        <location evidence="1">Cell inner membrane</location>
        <topology evidence="1">Multi-pass membrane protein</topology>
    </subcellularLocation>
</comment>
<keyword evidence="4" id="KW-0614">Plasmid</keyword>
<feature type="transmembrane region" description="Helical" evidence="2">
    <location>
        <begin position="402"/>
        <end position="419"/>
    </location>
</feature>
<dbReference type="Pfam" id="PF06808">
    <property type="entry name" value="DctM"/>
    <property type="match status" value="1"/>
</dbReference>
<dbReference type="InterPro" id="IPR010656">
    <property type="entry name" value="DctM"/>
</dbReference>
<dbReference type="PANTHER" id="PTHR43849:SF2">
    <property type="entry name" value="BLL3936 PROTEIN"/>
    <property type="match status" value="1"/>
</dbReference>
<feature type="transmembrane region" description="Helical" evidence="2">
    <location>
        <begin position="439"/>
        <end position="456"/>
    </location>
</feature>
<dbReference type="InterPro" id="IPR011853">
    <property type="entry name" value="TRAP_DctM-Dct_fused"/>
</dbReference>
<dbReference type="GO" id="GO:0005886">
    <property type="term" value="C:plasma membrane"/>
    <property type="evidence" value="ECO:0007669"/>
    <property type="project" value="UniProtKB-SubCell"/>
</dbReference>
<feature type="transmembrane region" description="Helical" evidence="2">
    <location>
        <begin position="9"/>
        <end position="27"/>
    </location>
</feature>
<keyword evidence="2" id="KW-0812">Transmembrane</keyword>
<keyword evidence="2" id="KW-1133">Transmembrane helix</keyword>
<gene>
    <name evidence="4" type="ORF">CBW24_17765</name>
</gene>
<feature type="domain" description="TRAP C4-dicarboxylate transport system permease DctM subunit" evidence="3">
    <location>
        <begin position="114"/>
        <end position="551"/>
    </location>
</feature>
<dbReference type="NCBIfam" id="TIGR02123">
    <property type="entry name" value="TRAP_fused"/>
    <property type="match status" value="1"/>
</dbReference>
<dbReference type="PANTHER" id="PTHR43849">
    <property type="entry name" value="BLL3936 PROTEIN"/>
    <property type="match status" value="1"/>
</dbReference>
<feature type="transmembrane region" description="Helical" evidence="2">
    <location>
        <begin position="220"/>
        <end position="247"/>
    </location>
</feature>
<evidence type="ECO:0000313" key="4">
    <source>
        <dbReference type="EMBL" id="ATI43989.1"/>
    </source>
</evidence>
<evidence type="ECO:0000259" key="3">
    <source>
        <dbReference type="Pfam" id="PF06808"/>
    </source>
</evidence>
<protein>
    <recommendedName>
        <fullName evidence="3">TRAP C4-dicarboxylate transport system permease DctM subunit domain-containing protein</fullName>
    </recommendedName>
</protein>
<accession>A0A291M4Z4</accession>
<evidence type="ECO:0000256" key="2">
    <source>
        <dbReference type="SAM" id="Phobius"/>
    </source>
</evidence>
<feature type="transmembrane region" description="Helical" evidence="2">
    <location>
        <begin position="69"/>
        <end position="91"/>
    </location>
</feature>
<keyword evidence="2" id="KW-0472">Membrane</keyword>
<feature type="transmembrane region" description="Helical" evidence="2">
    <location>
        <begin position="177"/>
        <end position="200"/>
    </location>
</feature>
<evidence type="ECO:0000256" key="1">
    <source>
        <dbReference type="RuleBase" id="RU369079"/>
    </source>
</evidence>
<dbReference type="OrthoDB" id="9759894at2"/>
<name>A0A291M4Z4_9RHOB</name>
<dbReference type="EMBL" id="CP021409">
    <property type="protein sequence ID" value="ATI43989.1"/>
    <property type="molecule type" value="Genomic_DNA"/>
</dbReference>
<feature type="transmembrane region" description="Helical" evidence="2">
    <location>
        <begin position="585"/>
        <end position="602"/>
    </location>
</feature>
<dbReference type="GO" id="GO:0022857">
    <property type="term" value="F:transmembrane transporter activity"/>
    <property type="evidence" value="ECO:0007669"/>
    <property type="project" value="UniProtKB-UniRule"/>
</dbReference>
<proteinExistence type="predicted"/>
<dbReference type="AlphaFoldDB" id="A0A291M4Z4"/>
<feature type="transmembrane region" description="Helical" evidence="2">
    <location>
        <begin position="33"/>
        <end position="57"/>
    </location>
</feature>
<organism evidence="4 5">
    <name type="scientific">Pacificitalea manganoxidans</name>
    <dbReference type="NCBI Taxonomy" id="1411902"/>
    <lineage>
        <taxon>Bacteria</taxon>
        <taxon>Pseudomonadati</taxon>
        <taxon>Pseudomonadota</taxon>
        <taxon>Alphaproteobacteria</taxon>
        <taxon>Rhodobacterales</taxon>
        <taxon>Paracoccaceae</taxon>
        <taxon>Pacificitalea</taxon>
    </lineage>
</organism>
<dbReference type="Proteomes" id="UP000219050">
    <property type="component" value="Plasmid pDY25-E"/>
</dbReference>
<dbReference type="KEGG" id="cmag:CBW24_17765"/>
<sequence length="604" mass="63419">MRTERLTRVLTRTLGFVIPALALFMAAEGPIRLGLLIYPEQLIALVLGACIAAGLLLRSGTGGTRDAAPLFDIVLALVALGVGLHIAIRFPVLSQQFYSHIGESTVAGVLLVPLLIEALRRTTGLGLVAVVGLFSLYGLLADHVPGQLQGRAIVPMDFLPFLAIDSTAIFGTPLQVVVSIVIIYVLLGNLLSVTGGSQWFTDLAIALVGRSRGGAAKIAIVASTFFGSISGSAVANVVSTGIITIPLMKKAGFHPRTAAAFEAVASTGGQIMPPVMGAVAFLMAEFLRVSYGDVVVAATVPALLFVFAILVQADLEARRRNLPPVPEDMIRPVREVLRGGWYFPLPFAVLIAALFVWNRSPAEAALYAAGTLLAANMAFGYEGKRASFASVLHALIGTGKGSVEIVVIGAVAGIVIAILESTGLGFGLTFTLTELGRDSLLLLLVLTAAICVILGMGMPTTGIYLLVVTLAAPPLIELGIDPMAAHLFILYFGLMSMISPPVAIAAFTAASIAETSPMRTAVTAVRIGWPVFIIPFVFVYSPGLLLRSSWPANLLAVGTTLIGVWLFSIAIAGYFRSELRPHTRLICLALAAAFLFPIQVLMGG</sequence>
<feature type="transmembrane region" description="Helical" evidence="2">
    <location>
        <begin position="123"/>
        <end position="140"/>
    </location>
</feature>
<feature type="transmembrane region" description="Helical" evidence="2">
    <location>
        <begin position="289"/>
        <end position="311"/>
    </location>
</feature>
<comment type="function">
    <text evidence="1">Part of the tripartite ATP-independent periplasmic (TRAP) transport system.</text>
</comment>
<feature type="transmembrane region" description="Helical" evidence="2">
    <location>
        <begin position="339"/>
        <end position="358"/>
    </location>
</feature>
<feature type="transmembrane region" description="Helical" evidence="2">
    <location>
        <begin position="486"/>
        <end position="509"/>
    </location>
</feature>
<keyword evidence="1" id="KW-0813">Transport</keyword>
<geneLocation type="plasmid" evidence="5">
    <name>pdy25-e</name>
</geneLocation>
<reference evidence="4 5" key="1">
    <citation type="submission" date="2017-05" db="EMBL/GenBank/DDBJ databases">
        <title>Comparative genomic and metabolic analysis of manganese-oxidizing mechanisms in Celeribater manganoxidans DY25T: its adaption to the environment of polymetallic nodule.</title>
        <authorList>
            <person name="Wang X."/>
        </authorList>
    </citation>
    <scope>NUCLEOTIDE SEQUENCE [LARGE SCALE GENOMIC DNA]</scope>
    <source>
        <strain evidence="4 5">DY25</strain>
        <plasmid evidence="5">pdy25-e</plasmid>
    </source>
</reference>
<keyword evidence="1" id="KW-1003">Cell membrane</keyword>
<feature type="transmembrane region" description="Helical" evidence="2">
    <location>
        <begin position="97"/>
        <end position="116"/>
    </location>
</feature>
<dbReference type="RefSeq" id="WP_097374594.1">
    <property type="nucleotide sequence ID" value="NZ_CP021409.1"/>
</dbReference>
<keyword evidence="1" id="KW-0997">Cell inner membrane</keyword>
<feature type="transmembrane region" description="Helical" evidence="2">
    <location>
        <begin position="552"/>
        <end position="573"/>
    </location>
</feature>
<keyword evidence="5" id="KW-1185">Reference proteome</keyword>
<feature type="transmembrane region" description="Helical" evidence="2">
    <location>
        <begin position="521"/>
        <end position="540"/>
    </location>
</feature>
<evidence type="ECO:0000313" key="5">
    <source>
        <dbReference type="Proteomes" id="UP000219050"/>
    </source>
</evidence>